<reference evidence="2" key="1">
    <citation type="submission" date="2020-02" db="EMBL/GenBank/DDBJ databases">
        <authorList>
            <person name="Meier V. D."/>
        </authorList>
    </citation>
    <scope>NUCLEOTIDE SEQUENCE</scope>
    <source>
        <strain evidence="2">AVDCRST_MAG02</strain>
    </source>
</reference>
<sequence length="74" mass="8222">EALQAHVEPPSRVRHHHALLLDDAGLHLVRQRPAGGPLSRPFALPDHRHLPADRRLSHVPGRKRPQGAPPGERL</sequence>
<evidence type="ECO:0000256" key="1">
    <source>
        <dbReference type="SAM" id="MobiDB-lite"/>
    </source>
</evidence>
<feature type="region of interest" description="Disordered" evidence="1">
    <location>
        <begin position="31"/>
        <end position="74"/>
    </location>
</feature>
<feature type="non-terminal residue" evidence="2">
    <location>
        <position position="1"/>
    </location>
</feature>
<gene>
    <name evidence="2" type="ORF">AVDCRST_MAG02-4706</name>
</gene>
<protein>
    <submittedName>
        <fullName evidence="2">Uncharacterized protein</fullName>
    </submittedName>
</protein>
<organism evidence="2">
    <name type="scientific">uncultured Rubrobacteraceae bacterium</name>
    <dbReference type="NCBI Taxonomy" id="349277"/>
    <lineage>
        <taxon>Bacteria</taxon>
        <taxon>Bacillati</taxon>
        <taxon>Actinomycetota</taxon>
        <taxon>Rubrobacteria</taxon>
        <taxon>Rubrobacterales</taxon>
        <taxon>Rubrobacteraceae</taxon>
        <taxon>environmental samples</taxon>
    </lineage>
</organism>
<evidence type="ECO:0000313" key="2">
    <source>
        <dbReference type="EMBL" id="CAA9478909.1"/>
    </source>
</evidence>
<name>A0A6J4RQ56_9ACTN</name>
<accession>A0A6J4RQ56</accession>
<feature type="compositionally biased region" description="Basic and acidic residues" evidence="1">
    <location>
        <begin position="45"/>
        <end position="56"/>
    </location>
</feature>
<proteinExistence type="predicted"/>
<dbReference type="EMBL" id="CADCVH010000118">
    <property type="protein sequence ID" value="CAA9478909.1"/>
    <property type="molecule type" value="Genomic_DNA"/>
</dbReference>
<dbReference type="AlphaFoldDB" id="A0A6J4RQ56"/>
<feature type="non-terminal residue" evidence="2">
    <location>
        <position position="74"/>
    </location>
</feature>